<evidence type="ECO:0000313" key="2">
    <source>
        <dbReference type="EMBL" id="OAE39296.1"/>
    </source>
</evidence>
<dbReference type="SUPFAM" id="SSF53474">
    <property type="entry name" value="alpha/beta-Hydrolases"/>
    <property type="match status" value="1"/>
</dbReference>
<dbReference type="Gene3D" id="3.40.50.1820">
    <property type="entry name" value="alpha/beta hydrolase"/>
    <property type="match status" value="1"/>
</dbReference>
<dbReference type="InterPro" id="IPR050266">
    <property type="entry name" value="AB_hydrolase_sf"/>
</dbReference>
<comment type="caution">
    <text evidence="2">The sequence shown here is derived from an EMBL/GenBank/DDBJ whole genome shotgun (WGS) entry which is preliminary data.</text>
</comment>
<reference evidence="2 3" key="1">
    <citation type="submission" date="2016-05" db="EMBL/GenBank/DDBJ databases">
        <authorList>
            <person name="Lavstsen T."/>
            <person name="Jespersen J.S."/>
        </authorList>
    </citation>
    <scope>NUCLEOTIDE SEQUENCE [LARGE SCALE GENOMIC DNA]</scope>
    <source>
        <strain evidence="2 3">KCJ1736</strain>
    </source>
</reference>
<dbReference type="EMBL" id="LXPS01000037">
    <property type="protein sequence ID" value="OAE39296.1"/>
    <property type="molecule type" value="Genomic_DNA"/>
</dbReference>
<dbReference type="Proteomes" id="UP000077098">
    <property type="component" value="Unassembled WGS sequence"/>
</dbReference>
<sequence>MTALSLDHWEDRKRYIDLPRKRQMAFIDTEGPGPVLLMLHGFSDTSRSFSMLEPYLQEYRLIVPDLPGHGSSSIGHGFHVADFAETIDRFLTLMGISRLFLLGHSLGAMTAIELAARRSCSVRAMGLISGTLEPDFGSESTLTQDILALRDPIKPTGGFLRDWYFCNHPVNEDFLGRMKHDAANMPAEIWHGVVKAFAETNLRHSASKIDVPVLCISGSEDPLFDESHRQQLAEAFPTAQSVTLPGQGHNPHWEDPRCVSTLVTEFFAEVMMQAGARTNIQTSIGDR</sequence>
<accession>A0A176X0C4</accession>
<dbReference type="PRINTS" id="PR00111">
    <property type="entry name" value="ABHYDROLASE"/>
</dbReference>
<organism evidence="2 3">
    <name type="scientific">Agrobacterium tumefaciens</name>
    <dbReference type="NCBI Taxonomy" id="358"/>
    <lineage>
        <taxon>Bacteria</taxon>
        <taxon>Pseudomonadati</taxon>
        <taxon>Pseudomonadota</taxon>
        <taxon>Alphaproteobacteria</taxon>
        <taxon>Hyphomicrobiales</taxon>
        <taxon>Rhizobiaceae</taxon>
        <taxon>Rhizobium/Agrobacterium group</taxon>
        <taxon>Agrobacterium</taxon>
        <taxon>Agrobacterium tumefaciens complex</taxon>
    </lineage>
</organism>
<name>A0A176X0C4_AGRTU</name>
<evidence type="ECO:0000259" key="1">
    <source>
        <dbReference type="Pfam" id="PF00561"/>
    </source>
</evidence>
<dbReference type="InterPro" id="IPR029058">
    <property type="entry name" value="AB_hydrolase_fold"/>
</dbReference>
<keyword evidence="2" id="KW-0378">Hydrolase</keyword>
<gene>
    <name evidence="2" type="ORF">A7J57_23190</name>
</gene>
<dbReference type="GO" id="GO:0016787">
    <property type="term" value="F:hydrolase activity"/>
    <property type="evidence" value="ECO:0007669"/>
    <property type="project" value="UniProtKB-KW"/>
</dbReference>
<dbReference type="InterPro" id="IPR000073">
    <property type="entry name" value="AB_hydrolase_1"/>
</dbReference>
<dbReference type="Pfam" id="PF00561">
    <property type="entry name" value="Abhydrolase_1"/>
    <property type="match status" value="1"/>
</dbReference>
<dbReference type="RefSeq" id="WP_063950546.1">
    <property type="nucleotide sequence ID" value="NZ_JBJDNA010000009.1"/>
</dbReference>
<proteinExistence type="predicted"/>
<feature type="domain" description="AB hydrolase-1" evidence="1">
    <location>
        <begin position="34"/>
        <end position="256"/>
    </location>
</feature>
<dbReference type="AlphaFoldDB" id="A0A176X0C4"/>
<evidence type="ECO:0000313" key="3">
    <source>
        <dbReference type="Proteomes" id="UP000077098"/>
    </source>
</evidence>
<dbReference type="PANTHER" id="PTHR43798">
    <property type="entry name" value="MONOACYLGLYCEROL LIPASE"/>
    <property type="match status" value="1"/>
</dbReference>
<protein>
    <submittedName>
        <fullName evidence="2">Hydrolase</fullName>
    </submittedName>
</protein>